<dbReference type="Pfam" id="PF02645">
    <property type="entry name" value="DegV"/>
    <property type="match status" value="1"/>
</dbReference>
<dbReference type="AlphaFoldDB" id="A0A1H6FP11"/>
<gene>
    <name evidence="2" type="ORF">SAMN02745716_0978</name>
</gene>
<dbReference type="NCBIfam" id="TIGR00762">
    <property type="entry name" value="DegV"/>
    <property type="match status" value="1"/>
</dbReference>
<evidence type="ECO:0000313" key="2">
    <source>
        <dbReference type="EMBL" id="SEH12082.1"/>
    </source>
</evidence>
<dbReference type="Gene3D" id="3.30.1180.10">
    <property type="match status" value="1"/>
</dbReference>
<dbReference type="InterPro" id="IPR043168">
    <property type="entry name" value="DegV_C"/>
</dbReference>
<accession>A0A1H6FP11</accession>
<dbReference type="OrthoDB" id="9760324at2"/>
<dbReference type="SUPFAM" id="SSF82549">
    <property type="entry name" value="DAK1/DegV-like"/>
    <property type="match status" value="1"/>
</dbReference>
<proteinExistence type="predicted"/>
<dbReference type="Gene3D" id="3.40.50.10170">
    <property type="match status" value="1"/>
</dbReference>
<evidence type="ECO:0000313" key="3">
    <source>
        <dbReference type="Proteomes" id="UP000222056"/>
    </source>
</evidence>
<dbReference type="PROSITE" id="PS51482">
    <property type="entry name" value="DEGV"/>
    <property type="match status" value="1"/>
</dbReference>
<keyword evidence="1" id="KW-0446">Lipid-binding</keyword>
<dbReference type="EMBL" id="FNWJ01000001">
    <property type="protein sequence ID" value="SEH12082.1"/>
    <property type="molecule type" value="Genomic_DNA"/>
</dbReference>
<dbReference type="InterPro" id="IPR050270">
    <property type="entry name" value="DegV_domain_contain"/>
</dbReference>
<dbReference type="Proteomes" id="UP000222056">
    <property type="component" value="Unassembled WGS sequence"/>
</dbReference>
<dbReference type="InterPro" id="IPR003797">
    <property type="entry name" value="DegV"/>
</dbReference>
<name>A0A1H6FP11_THEAL</name>
<organism evidence="2 3">
    <name type="scientific">Thermoleophilum album</name>
    <dbReference type="NCBI Taxonomy" id="29539"/>
    <lineage>
        <taxon>Bacteria</taxon>
        <taxon>Bacillati</taxon>
        <taxon>Actinomycetota</taxon>
        <taxon>Thermoleophilia</taxon>
        <taxon>Thermoleophilales</taxon>
        <taxon>Thermoleophilaceae</taxon>
        <taxon>Thermoleophilum</taxon>
    </lineage>
</organism>
<dbReference type="PANTHER" id="PTHR33434">
    <property type="entry name" value="DEGV DOMAIN-CONTAINING PROTEIN DR_1986-RELATED"/>
    <property type="match status" value="1"/>
</dbReference>
<reference evidence="3" key="1">
    <citation type="submission" date="2016-10" db="EMBL/GenBank/DDBJ databases">
        <authorList>
            <person name="Varghese N."/>
            <person name="Submissions S."/>
        </authorList>
    </citation>
    <scope>NUCLEOTIDE SEQUENCE [LARGE SCALE GENOMIC DNA]</scope>
    <source>
        <strain evidence="3">ATCC 35263</strain>
    </source>
</reference>
<dbReference type="PANTHER" id="PTHR33434:SF2">
    <property type="entry name" value="FATTY ACID-BINDING PROTEIN TM_1468"/>
    <property type="match status" value="1"/>
</dbReference>
<dbReference type="RefSeq" id="WP_093116715.1">
    <property type="nucleotide sequence ID" value="NZ_FNWJ01000001.1"/>
</dbReference>
<keyword evidence="3" id="KW-1185">Reference proteome</keyword>
<protein>
    <submittedName>
        <fullName evidence="2">EDD domain protein, DegV family</fullName>
    </submittedName>
</protein>
<dbReference type="STRING" id="29539.SAMN02745716_0978"/>
<sequence>MREPTAGPQAQVVVVTDSTCYLPPDVIEQHQIRVVPLYVVEDERQVPETEIADQAAFHQRLRSSERLPTTSQPSVGDFLKVYEPLLTDGREIVSIHISGGLSGTVESARRAAEELERRGRGGERVHVIDSRSAAGGLGFLTLVAAAGAQLGEDPARIEQRVEAARGSLRMWFGIDTLEYLRRGGRIGAARAWLGTALKLKPILTLDGEMVPVERVRTHRRLIERMLEYARELRDAGQTAWAVQHVADPESCHTLVERCREIFRSEPHFVSEIGPVLAVHTGPGLIGLGGLDPRFLG</sequence>
<evidence type="ECO:0000256" key="1">
    <source>
        <dbReference type="ARBA" id="ARBA00023121"/>
    </source>
</evidence>
<dbReference type="GO" id="GO:0008289">
    <property type="term" value="F:lipid binding"/>
    <property type="evidence" value="ECO:0007669"/>
    <property type="project" value="UniProtKB-KW"/>
</dbReference>